<dbReference type="GO" id="GO:0003676">
    <property type="term" value="F:nucleic acid binding"/>
    <property type="evidence" value="ECO:0007669"/>
    <property type="project" value="InterPro"/>
</dbReference>
<dbReference type="PANTHER" id="PTHR33841:SF1">
    <property type="entry name" value="DNA METHYLTRANSFERASE A"/>
    <property type="match status" value="1"/>
</dbReference>
<organism evidence="8">
    <name type="scientific">Mariniphaga anaerophila</name>
    <dbReference type="NCBI Taxonomy" id="1484053"/>
    <lineage>
        <taxon>Bacteria</taxon>
        <taxon>Pseudomonadati</taxon>
        <taxon>Bacteroidota</taxon>
        <taxon>Bacteroidia</taxon>
        <taxon>Marinilabiliales</taxon>
        <taxon>Prolixibacteraceae</taxon>
        <taxon>Mariniphaga</taxon>
    </lineage>
</organism>
<feature type="non-terminal residue" evidence="8">
    <location>
        <position position="905"/>
    </location>
</feature>
<dbReference type="EMBL" id="DSDK01000732">
    <property type="protein sequence ID" value="HDR52537.1"/>
    <property type="molecule type" value="Genomic_DNA"/>
</dbReference>
<dbReference type="GO" id="GO:0006304">
    <property type="term" value="P:DNA modification"/>
    <property type="evidence" value="ECO:0007669"/>
    <property type="project" value="InterPro"/>
</dbReference>
<evidence type="ECO:0000256" key="5">
    <source>
        <dbReference type="ARBA" id="ARBA00047942"/>
    </source>
</evidence>
<accession>A0A831PMP8</accession>
<dbReference type="InterPro" id="IPR011639">
    <property type="entry name" value="MethylTrfase_TaqI-like_dom"/>
</dbReference>
<evidence type="ECO:0000256" key="4">
    <source>
        <dbReference type="ARBA" id="ARBA00022691"/>
    </source>
</evidence>
<dbReference type="AlphaFoldDB" id="A0A831PMP8"/>
<name>A0A831PMP8_9BACT</name>
<comment type="catalytic activity">
    <reaction evidence="5">
        <text>a 2'-deoxyadenosine in DNA + S-adenosyl-L-methionine = an N(6)-methyl-2'-deoxyadenosine in DNA + S-adenosyl-L-homocysteine + H(+)</text>
        <dbReference type="Rhea" id="RHEA:15197"/>
        <dbReference type="Rhea" id="RHEA-COMP:12418"/>
        <dbReference type="Rhea" id="RHEA-COMP:12419"/>
        <dbReference type="ChEBI" id="CHEBI:15378"/>
        <dbReference type="ChEBI" id="CHEBI:57856"/>
        <dbReference type="ChEBI" id="CHEBI:59789"/>
        <dbReference type="ChEBI" id="CHEBI:90615"/>
        <dbReference type="ChEBI" id="CHEBI:90616"/>
        <dbReference type="EC" id="2.1.1.72"/>
    </reaction>
</comment>
<keyword evidence="6" id="KW-0175">Coiled coil</keyword>
<dbReference type="GO" id="GO:0032259">
    <property type="term" value="P:methylation"/>
    <property type="evidence" value="ECO:0007669"/>
    <property type="project" value="UniProtKB-KW"/>
</dbReference>
<evidence type="ECO:0000256" key="6">
    <source>
        <dbReference type="SAM" id="Coils"/>
    </source>
</evidence>
<dbReference type="GO" id="GO:0009007">
    <property type="term" value="F:site-specific DNA-methyltransferase (adenine-specific) activity"/>
    <property type="evidence" value="ECO:0007669"/>
    <property type="project" value="UniProtKB-EC"/>
</dbReference>
<protein>
    <recommendedName>
        <fullName evidence="1">site-specific DNA-methyltransferase (adenine-specific)</fullName>
        <ecNumber evidence="1">2.1.1.72</ecNumber>
    </recommendedName>
</protein>
<dbReference type="InterPro" id="IPR029063">
    <property type="entry name" value="SAM-dependent_MTases_sf"/>
</dbReference>
<feature type="domain" description="Type II methyltransferase M.TaqI-like" evidence="7">
    <location>
        <begin position="562"/>
        <end position="809"/>
    </location>
</feature>
<dbReference type="InterPro" id="IPR002052">
    <property type="entry name" value="DNA_methylase_N6_adenine_CS"/>
</dbReference>
<dbReference type="PROSITE" id="PS00092">
    <property type="entry name" value="N6_MTASE"/>
    <property type="match status" value="1"/>
</dbReference>
<feature type="non-terminal residue" evidence="8">
    <location>
        <position position="1"/>
    </location>
</feature>
<evidence type="ECO:0000256" key="1">
    <source>
        <dbReference type="ARBA" id="ARBA00011900"/>
    </source>
</evidence>
<dbReference type="EC" id="2.1.1.72" evidence="1"/>
<dbReference type="InterPro" id="IPR050953">
    <property type="entry name" value="N4_N6_ade-DNA_methylase"/>
</dbReference>
<dbReference type="PANTHER" id="PTHR33841">
    <property type="entry name" value="DNA METHYLTRANSFERASE YEEA-RELATED"/>
    <property type="match status" value="1"/>
</dbReference>
<dbReference type="Pfam" id="PF07669">
    <property type="entry name" value="Eco57I"/>
    <property type="match status" value="1"/>
</dbReference>
<sequence>CLPGADGTVAPVNIRKQIEGKIAKLYFEHLIIFTDKHKSRQVWQLTVKEENKPKQVRDVTWYSHQDTEQLFQRLRNLMFTLDEEENITIVDVKARVSDNFGQNTEKVTKKFYDQFKKQHTTFLDFIEGIDDHLPAKDNTNKQWYASLMLNRLMFCYFIQKKGFLDQNTNYLGEKLKECKTHAGDSNFYSFYRSFLLELFHDGLGRHPQKRKEEHPVELGNIPYLNGGLFDVHELEEQFREINIDDDAFDKIFSFFDQWNWHLDYREESAGKDINPDVIGYIFEKYINDRAAMGAYYTKEDITDYIGKNTIIPFLFDEAQRQYKKAFTAEAEIWQLLKNSGDTYIYDAVKYGVPKGDKLFDDLPDEVQAGFLSELEQKVVEETTQPHLWEIRKSWNQRAPQEIGLPTEIYRELIERRKRYAEVKEKIENGEIYQINDFITYNLNIRQFAQDVLESTSDPELIKAFFKAIQKVTILDPTCGSGAFLFAALNILEPLYEACIRKIENFVTDAENNNLPINLPEDQLKTWQSISHEKSWFKQVLNEIYSDKHPSLQYFIYKSIILNNLYGVDIMKEAVEIAKLRLFLKLVALVDPSPRKPNYGLEPLPDIDFNIRAGNTLVGFATEEELFSTIQKKDGLFAQEKLDAFKEEMGELNKVYRHFQDTQLINNQGSEDFRQAKAELQKRLKNLNHSLNVYQATNYGIDAGKKPNEFNRWLTTHQPFHWFAEFYQIVAVDGGFDVIIGNPPYVEYSKVKKNYEINGFKTINSGNLYCYVFEKSKILTNSNSKLGLIVPLSICSGLRMDLMRKWLIDSFSELFISNYEIFPSKLFEGAFVRVSIVIGANNKKYNQRHLTKLYRWYSIEREKLIDSIKYEKIRSKESIGLFRKTSNIFNENIFNKITALSKGNII</sequence>
<evidence type="ECO:0000256" key="2">
    <source>
        <dbReference type="ARBA" id="ARBA00022603"/>
    </source>
</evidence>
<keyword evidence="4" id="KW-0949">S-adenosyl-L-methionine</keyword>
<reference evidence="8" key="1">
    <citation type="journal article" date="2020" name="mSystems">
        <title>Genome- and Community-Level Interaction Insights into Carbon Utilization and Element Cycling Functions of Hydrothermarchaeota in Hydrothermal Sediment.</title>
        <authorList>
            <person name="Zhou Z."/>
            <person name="Liu Y."/>
            <person name="Xu W."/>
            <person name="Pan J."/>
            <person name="Luo Z.H."/>
            <person name="Li M."/>
        </authorList>
    </citation>
    <scope>NUCLEOTIDE SEQUENCE [LARGE SCALE GENOMIC DNA]</scope>
    <source>
        <strain evidence="8">SpSt-1217</strain>
    </source>
</reference>
<proteinExistence type="predicted"/>
<feature type="coiled-coil region" evidence="6">
    <location>
        <begin position="669"/>
        <end position="696"/>
    </location>
</feature>
<evidence type="ECO:0000313" key="8">
    <source>
        <dbReference type="EMBL" id="HDR52537.1"/>
    </source>
</evidence>
<evidence type="ECO:0000259" key="7">
    <source>
        <dbReference type="Pfam" id="PF07669"/>
    </source>
</evidence>
<evidence type="ECO:0000256" key="3">
    <source>
        <dbReference type="ARBA" id="ARBA00022679"/>
    </source>
</evidence>
<gene>
    <name evidence="8" type="ORF">ENN90_13125</name>
</gene>
<dbReference type="Proteomes" id="UP000886047">
    <property type="component" value="Unassembled WGS sequence"/>
</dbReference>
<dbReference type="SUPFAM" id="SSF53335">
    <property type="entry name" value="S-adenosyl-L-methionine-dependent methyltransferases"/>
    <property type="match status" value="2"/>
</dbReference>
<keyword evidence="3" id="KW-0808">Transferase</keyword>
<dbReference type="Gene3D" id="3.40.50.150">
    <property type="entry name" value="Vaccinia Virus protein VP39"/>
    <property type="match status" value="1"/>
</dbReference>
<keyword evidence="2" id="KW-0489">Methyltransferase</keyword>
<comment type="caution">
    <text evidence="8">The sequence shown here is derived from an EMBL/GenBank/DDBJ whole genome shotgun (WGS) entry which is preliminary data.</text>
</comment>